<evidence type="ECO:0000313" key="8">
    <source>
        <dbReference type="Proteomes" id="UP000324705"/>
    </source>
</evidence>
<feature type="domain" description="PPM-type phosphatase" evidence="6">
    <location>
        <begin position="1"/>
        <end position="92"/>
    </location>
</feature>
<evidence type="ECO:0000256" key="3">
    <source>
        <dbReference type="ARBA" id="ARBA00022912"/>
    </source>
</evidence>
<dbReference type="InterPro" id="IPR036457">
    <property type="entry name" value="PPM-type-like_dom_sf"/>
</dbReference>
<evidence type="ECO:0000313" key="7">
    <source>
        <dbReference type="EMBL" id="VAH21970.1"/>
    </source>
</evidence>
<dbReference type="Pfam" id="PF00481">
    <property type="entry name" value="PP2C"/>
    <property type="match status" value="1"/>
</dbReference>
<dbReference type="SUPFAM" id="SSF81606">
    <property type="entry name" value="PP2C-like"/>
    <property type="match status" value="1"/>
</dbReference>
<dbReference type="Proteomes" id="UP000324705">
    <property type="component" value="Chromosome 1B"/>
</dbReference>
<keyword evidence="2" id="KW-0378">Hydrolase</keyword>
<dbReference type="InterPro" id="IPR001932">
    <property type="entry name" value="PPM-type_phosphatase-like_dom"/>
</dbReference>
<sequence>MSDVDMKEHWDDLFTRCFQTVDDEVSGLASRLVDGEPRSDPIAAENVGSTAVAVVVCSSHVVVANCGDSRIVLSRGKEPVALSIDQKVDMVL</sequence>
<dbReference type="GO" id="GO:0004722">
    <property type="term" value="F:protein serine/threonine phosphatase activity"/>
    <property type="evidence" value="ECO:0007669"/>
    <property type="project" value="UniProtKB-EC"/>
</dbReference>
<evidence type="ECO:0000256" key="5">
    <source>
        <dbReference type="ARBA" id="ARBA00048336"/>
    </source>
</evidence>
<gene>
    <name evidence="7" type="ORF">TRITD_1Bv1G197600</name>
</gene>
<dbReference type="EMBL" id="LT934112">
    <property type="protein sequence ID" value="VAH21970.1"/>
    <property type="molecule type" value="Genomic_DNA"/>
</dbReference>
<comment type="catalytic activity">
    <reaction evidence="5">
        <text>O-phospho-L-threonyl-[protein] + H2O = L-threonyl-[protein] + phosphate</text>
        <dbReference type="Rhea" id="RHEA:47004"/>
        <dbReference type="Rhea" id="RHEA-COMP:11060"/>
        <dbReference type="Rhea" id="RHEA-COMP:11605"/>
        <dbReference type="ChEBI" id="CHEBI:15377"/>
        <dbReference type="ChEBI" id="CHEBI:30013"/>
        <dbReference type="ChEBI" id="CHEBI:43474"/>
        <dbReference type="ChEBI" id="CHEBI:61977"/>
        <dbReference type="EC" id="3.1.3.16"/>
    </reaction>
</comment>
<reference evidence="7 8" key="1">
    <citation type="submission" date="2017-09" db="EMBL/GenBank/DDBJ databases">
        <authorList>
            <consortium name="International Durum Wheat Genome Sequencing Consortium (IDWGSC)"/>
            <person name="Milanesi L."/>
        </authorList>
    </citation>
    <scope>NUCLEOTIDE SEQUENCE [LARGE SCALE GENOMIC DNA]</scope>
    <source>
        <strain evidence="8">cv. Svevo</strain>
    </source>
</reference>
<dbReference type="PROSITE" id="PS51746">
    <property type="entry name" value="PPM_2"/>
    <property type="match status" value="1"/>
</dbReference>
<organism evidence="7 8">
    <name type="scientific">Triticum turgidum subsp. durum</name>
    <name type="common">Durum wheat</name>
    <name type="synonym">Triticum durum</name>
    <dbReference type="NCBI Taxonomy" id="4567"/>
    <lineage>
        <taxon>Eukaryota</taxon>
        <taxon>Viridiplantae</taxon>
        <taxon>Streptophyta</taxon>
        <taxon>Embryophyta</taxon>
        <taxon>Tracheophyta</taxon>
        <taxon>Spermatophyta</taxon>
        <taxon>Magnoliopsida</taxon>
        <taxon>Liliopsida</taxon>
        <taxon>Poales</taxon>
        <taxon>Poaceae</taxon>
        <taxon>BOP clade</taxon>
        <taxon>Pooideae</taxon>
        <taxon>Triticodae</taxon>
        <taxon>Triticeae</taxon>
        <taxon>Triticinae</taxon>
        <taxon>Triticum</taxon>
    </lineage>
</organism>
<accession>A0A9R0R458</accession>
<evidence type="ECO:0000256" key="4">
    <source>
        <dbReference type="ARBA" id="ARBA00047761"/>
    </source>
</evidence>
<keyword evidence="3" id="KW-0904">Protein phosphatase</keyword>
<dbReference type="AlphaFoldDB" id="A0A9R0R458"/>
<evidence type="ECO:0000256" key="2">
    <source>
        <dbReference type="ARBA" id="ARBA00022801"/>
    </source>
</evidence>
<dbReference type="Gramene" id="TRITD1Bv1G197600.2">
    <property type="protein sequence ID" value="TRITD1Bv1G197600.2"/>
    <property type="gene ID" value="TRITD1Bv1G197600"/>
</dbReference>
<evidence type="ECO:0000256" key="1">
    <source>
        <dbReference type="ARBA" id="ARBA00013081"/>
    </source>
</evidence>
<dbReference type="InterPro" id="IPR015655">
    <property type="entry name" value="PP2C"/>
</dbReference>
<dbReference type="PANTHER" id="PTHR47992">
    <property type="entry name" value="PROTEIN PHOSPHATASE"/>
    <property type="match status" value="1"/>
</dbReference>
<evidence type="ECO:0000259" key="6">
    <source>
        <dbReference type="PROSITE" id="PS51746"/>
    </source>
</evidence>
<dbReference type="Gene3D" id="3.60.40.10">
    <property type="entry name" value="PPM-type phosphatase domain"/>
    <property type="match status" value="1"/>
</dbReference>
<comment type="catalytic activity">
    <reaction evidence="4">
        <text>O-phospho-L-seryl-[protein] + H2O = L-seryl-[protein] + phosphate</text>
        <dbReference type="Rhea" id="RHEA:20629"/>
        <dbReference type="Rhea" id="RHEA-COMP:9863"/>
        <dbReference type="Rhea" id="RHEA-COMP:11604"/>
        <dbReference type="ChEBI" id="CHEBI:15377"/>
        <dbReference type="ChEBI" id="CHEBI:29999"/>
        <dbReference type="ChEBI" id="CHEBI:43474"/>
        <dbReference type="ChEBI" id="CHEBI:83421"/>
        <dbReference type="EC" id="3.1.3.16"/>
    </reaction>
</comment>
<proteinExistence type="predicted"/>
<keyword evidence="8" id="KW-1185">Reference proteome</keyword>
<name>A0A9R0R458_TRITD</name>
<dbReference type="EC" id="3.1.3.16" evidence="1"/>
<protein>
    <recommendedName>
        <fullName evidence="1">protein-serine/threonine phosphatase</fullName>
        <ecNumber evidence="1">3.1.3.16</ecNumber>
    </recommendedName>
</protein>